<name>A0ABY6HWA2_9ARCH</name>
<reference evidence="1" key="1">
    <citation type="submission" date="2022-09" db="EMBL/GenBank/DDBJ databases">
        <title>Actin cytoskeleton and complex cell architecture in an #Asgard archaeon.</title>
        <authorList>
            <person name="Ponce Toledo R.I."/>
            <person name="Schleper C."/>
            <person name="Rodrigues Oliveira T."/>
            <person name="Wollweber F."/>
            <person name="Xu J."/>
            <person name="Rittmann S."/>
            <person name="Klingl A."/>
            <person name="Pilhofer M."/>
        </authorList>
    </citation>
    <scope>NUCLEOTIDE SEQUENCE</scope>
    <source>
        <strain evidence="1">B-35</strain>
    </source>
</reference>
<evidence type="ECO:0000313" key="1">
    <source>
        <dbReference type="EMBL" id="UYP47799.1"/>
    </source>
</evidence>
<protein>
    <recommendedName>
        <fullName evidence="3">Haloacid dehalogenase-like hydrolase</fullName>
    </recommendedName>
</protein>
<organism evidence="1 2">
    <name type="scientific">Candidatus Lokiarchaeum ossiferum</name>
    <dbReference type="NCBI Taxonomy" id="2951803"/>
    <lineage>
        <taxon>Archaea</taxon>
        <taxon>Promethearchaeati</taxon>
        <taxon>Promethearchaeota</taxon>
        <taxon>Promethearchaeia</taxon>
        <taxon>Promethearchaeales</taxon>
        <taxon>Promethearchaeaceae</taxon>
        <taxon>Candidatus Lokiarchaeum</taxon>
    </lineage>
</organism>
<accession>A0ABY6HWA2</accession>
<sequence>MVKQWGLVLYLDNIILNNYWRKYYTYLELGWDDASIKQYLSQKQYLMQVASFSTPTVTFSASSRRNRFYSIYNRLDLLDQDVAYGESINGLKKLALNYDIFVISARSIDLKDKTLDILTRLGFPMESLTIFFKKGNEQLHQYRKKCLENIHEKYKSGVGISLQQTDIALYERFNFTPIAFTSVKEKQEFDGKVQAICQDWNDILMALNCH</sequence>
<dbReference type="Proteomes" id="UP001208689">
    <property type="component" value="Chromosome"/>
</dbReference>
<proteinExistence type="predicted"/>
<evidence type="ECO:0008006" key="3">
    <source>
        <dbReference type="Google" id="ProtNLM"/>
    </source>
</evidence>
<keyword evidence="2" id="KW-1185">Reference proteome</keyword>
<dbReference type="EMBL" id="CP104013">
    <property type="protein sequence ID" value="UYP47799.1"/>
    <property type="molecule type" value="Genomic_DNA"/>
</dbReference>
<gene>
    <name evidence="1" type="ORF">NEF87_004084</name>
</gene>
<evidence type="ECO:0000313" key="2">
    <source>
        <dbReference type="Proteomes" id="UP001208689"/>
    </source>
</evidence>